<dbReference type="SUPFAM" id="SSF53474">
    <property type="entry name" value="alpha/beta-Hydrolases"/>
    <property type="match status" value="1"/>
</dbReference>
<reference evidence="2 3" key="1">
    <citation type="journal article" date="2018" name="Nat. Genet.">
        <title>The Rosa genome provides new insights in the design of modern roses.</title>
        <authorList>
            <person name="Bendahmane M."/>
        </authorList>
    </citation>
    <scope>NUCLEOTIDE SEQUENCE [LARGE SCALE GENOMIC DNA]</scope>
    <source>
        <strain evidence="3">cv. Old Blush</strain>
    </source>
</reference>
<dbReference type="Gramene" id="PRQ46860">
    <property type="protein sequence ID" value="PRQ46860"/>
    <property type="gene ID" value="RchiOBHm_Chr2g0093551"/>
</dbReference>
<organism evidence="2 3">
    <name type="scientific">Rosa chinensis</name>
    <name type="common">China rose</name>
    <dbReference type="NCBI Taxonomy" id="74649"/>
    <lineage>
        <taxon>Eukaryota</taxon>
        <taxon>Viridiplantae</taxon>
        <taxon>Streptophyta</taxon>
        <taxon>Embryophyta</taxon>
        <taxon>Tracheophyta</taxon>
        <taxon>Spermatophyta</taxon>
        <taxon>Magnoliopsida</taxon>
        <taxon>eudicotyledons</taxon>
        <taxon>Gunneridae</taxon>
        <taxon>Pentapetalae</taxon>
        <taxon>rosids</taxon>
        <taxon>fabids</taxon>
        <taxon>Rosales</taxon>
        <taxon>Rosaceae</taxon>
        <taxon>Rosoideae</taxon>
        <taxon>Rosoideae incertae sedis</taxon>
        <taxon>Rosa</taxon>
    </lineage>
</organism>
<evidence type="ECO:0000259" key="1">
    <source>
        <dbReference type="Pfam" id="PF12146"/>
    </source>
</evidence>
<keyword evidence="2" id="KW-0378">Hydrolase</keyword>
<dbReference type="InterPro" id="IPR029058">
    <property type="entry name" value="AB_hydrolase_fold"/>
</dbReference>
<accession>A0A2P6RKA0</accession>
<sequence>MAESAQNPVAQQQKIIVTNKHGEKLVGLLHDTGSGDIVILCHGFTSTKDDPIMVNLAVALESEGISSFRFDFSGNGESEGIFEYGNYRKEADDLHAVVEHFSGTNRVASVILGHSKGGDVVLLYASKYHDIRTVVNVSGRYDLKKGIGERLGKDFMEMIKKEGFLDIKNNTGGVAYRVTEESLMDRLSTDMHESCLQIGKEFQVLTVHGSDDEVIPVDDAVEFSKIIPNHKLHIVRGANHNYTSHQAELASVVVDYIKTALQQDEPTSN</sequence>
<name>A0A2P6RKA0_ROSCH</name>
<dbReference type="Gene3D" id="3.40.50.1820">
    <property type="entry name" value="alpha/beta hydrolase"/>
    <property type="match status" value="1"/>
</dbReference>
<evidence type="ECO:0000313" key="3">
    <source>
        <dbReference type="Proteomes" id="UP000238479"/>
    </source>
</evidence>
<proteinExistence type="predicted"/>
<keyword evidence="3" id="KW-1185">Reference proteome</keyword>
<gene>
    <name evidence="2" type="ORF">RchiOBHm_Chr2g0093551</name>
</gene>
<dbReference type="EC" id="3.1.1.73" evidence="2"/>
<dbReference type="PANTHER" id="PTHR42886">
    <property type="entry name" value="RE40534P-RELATED"/>
    <property type="match status" value="1"/>
</dbReference>
<evidence type="ECO:0000313" key="2">
    <source>
        <dbReference type="EMBL" id="PRQ46860.1"/>
    </source>
</evidence>
<dbReference type="PANTHER" id="PTHR42886:SF53">
    <property type="entry name" value="ALPHA_BETA-HYDROLASES SUPERFAMILY PROTEIN"/>
    <property type="match status" value="1"/>
</dbReference>
<dbReference type="AlphaFoldDB" id="A0A2P6RKA0"/>
<protein>
    <submittedName>
        <fullName evidence="2">Putative feruloyl esterase</fullName>
        <ecNumber evidence="2">3.1.1.73</ecNumber>
    </submittedName>
</protein>
<dbReference type="Proteomes" id="UP000238479">
    <property type="component" value="Chromosome 2"/>
</dbReference>
<dbReference type="OrthoDB" id="9988524at2759"/>
<dbReference type="GO" id="GO:0005829">
    <property type="term" value="C:cytosol"/>
    <property type="evidence" value="ECO:0007669"/>
    <property type="project" value="TreeGrafter"/>
</dbReference>
<dbReference type="OMA" id="CHGYKGF"/>
<dbReference type="FunFam" id="3.40.50.1820:FF:000170">
    <property type="entry name" value="Alpha/beta-Hydrolases superfamily protein"/>
    <property type="match status" value="1"/>
</dbReference>
<feature type="domain" description="Serine aminopeptidase S33" evidence="1">
    <location>
        <begin position="37"/>
        <end position="149"/>
    </location>
</feature>
<dbReference type="EMBL" id="PDCK01000040">
    <property type="protein sequence ID" value="PRQ46860.1"/>
    <property type="molecule type" value="Genomic_DNA"/>
</dbReference>
<dbReference type="InterPro" id="IPR022742">
    <property type="entry name" value="Hydrolase_4"/>
</dbReference>
<comment type="caution">
    <text evidence="2">The sequence shown here is derived from an EMBL/GenBank/DDBJ whole genome shotgun (WGS) entry which is preliminary data.</text>
</comment>
<dbReference type="GO" id="GO:0030600">
    <property type="term" value="F:feruloyl esterase activity"/>
    <property type="evidence" value="ECO:0007669"/>
    <property type="project" value="UniProtKB-EC"/>
</dbReference>
<dbReference type="Pfam" id="PF12146">
    <property type="entry name" value="Hydrolase_4"/>
    <property type="match status" value="1"/>
</dbReference>